<proteinExistence type="predicted"/>
<evidence type="ECO:0000313" key="2">
    <source>
        <dbReference type="EMBL" id="QSQ21712.1"/>
    </source>
</evidence>
<feature type="region of interest" description="Disordered" evidence="1">
    <location>
        <begin position="29"/>
        <end position="102"/>
    </location>
</feature>
<feature type="compositionally biased region" description="Basic and acidic residues" evidence="1">
    <location>
        <begin position="60"/>
        <end position="73"/>
    </location>
</feature>
<organism evidence="2 3">
    <name type="scientific">Pyxidicoccus parkwayensis</name>
    <dbReference type="NCBI Taxonomy" id="2813578"/>
    <lineage>
        <taxon>Bacteria</taxon>
        <taxon>Pseudomonadati</taxon>
        <taxon>Myxococcota</taxon>
        <taxon>Myxococcia</taxon>
        <taxon>Myxococcales</taxon>
        <taxon>Cystobacterineae</taxon>
        <taxon>Myxococcaceae</taxon>
        <taxon>Pyxidicoccus</taxon>
    </lineage>
</organism>
<gene>
    <name evidence="2" type="ORF">JY651_42245</name>
</gene>
<protein>
    <submittedName>
        <fullName evidence="2">Uncharacterized protein</fullName>
    </submittedName>
</protein>
<keyword evidence="3" id="KW-1185">Reference proteome</keyword>
<evidence type="ECO:0000313" key="3">
    <source>
        <dbReference type="Proteomes" id="UP000662747"/>
    </source>
</evidence>
<feature type="compositionally biased region" description="Low complexity" evidence="1">
    <location>
        <begin position="45"/>
        <end position="58"/>
    </location>
</feature>
<dbReference type="EMBL" id="CP071090">
    <property type="protein sequence ID" value="QSQ21712.1"/>
    <property type="molecule type" value="Genomic_DNA"/>
</dbReference>
<accession>A0ABX7NW69</accession>
<dbReference type="RefSeq" id="WP_206723289.1">
    <property type="nucleotide sequence ID" value="NZ_CP071090.1"/>
</dbReference>
<name>A0ABX7NW69_9BACT</name>
<dbReference type="Proteomes" id="UP000662747">
    <property type="component" value="Chromosome"/>
</dbReference>
<evidence type="ECO:0000256" key="1">
    <source>
        <dbReference type="SAM" id="MobiDB-lite"/>
    </source>
</evidence>
<reference evidence="2 3" key="1">
    <citation type="submission" date="2021-02" db="EMBL/GenBank/DDBJ databases">
        <title>De Novo genome assembly of isolated myxobacteria.</title>
        <authorList>
            <person name="Stevens D.C."/>
        </authorList>
    </citation>
    <scope>NUCLEOTIDE SEQUENCE [LARGE SCALE GENOMIC DNA]</scope>
    <source>
        <strain evidence="3">SCPEA02</strain>
    </source>
</reference>
<sequence>MRTHHCTRMVPTWPCSEMAAGLMVPVVTPHSSKRRSSVPSHAANEAVSSEYVERSSSVPERGDSRVQRNERPVKKGRHSESSAAKRAAGSLTVAASGQPGGR</sequence>